<comment type="caution">
    <text evidence="6">The sequence shown here is derived from an EMBL/GenBank/DDBJ whole genome shotgun (WGS) entry which is preliminary data.</text>
</comment>
<evidence type="ECO:0000256" key="3">
    <source>
        <dbReference type="ARBA" id="ARBA00022723"/>
    </source>
</evidence>
<proteinExistence type="inferred from homology"/>
<dbReference type="InterPro" id="IPR005255">
    <property type="entry name" value="PdxA_fam"/>
</dbReference>
<evidence type="ECO:0000256" key="2">
    <source>
        <dbReference type="ARBA" id="ARBA00009464"/>
    </source>
</evidence>
<dbReference type="PANTHER" id="PTHR30004">
    <property type="entry name" value="4-HYDROXYTHREONINE-4-PHOSPHATE DEHYDROGENASE"/>
    <property type="match status" value="1"/>
</dbReference>
<dbReference type="Pfam" id="PF04166">
    <property type="entry name" value="PdxA"/>
    <property type="match status" value="1"/>
</dbReference>
<accession>A0ABT9XHY3</accession>
<dbReference type="Gene3D" id="3.40.718.10">
    <property type="entry name" value="Isopropylmalate Dehydrogenase"/>
    <property type="match status" value="1"/>
</dbReference>
<dbReference type="NCBIfam" id="NF002992">
    <property type="entry name" value="PRK03743.1"/>
    <property type="match status" value="1"/>
</dbReference>
<sequence>MTERPILALTIGDPAGIGPEISLKSLAEPFAYAEARPFLVGSAKVLELAQQQSGTHLKFNIVNELSQCKFEFGTVDILDIDNIDMAALQMGVVQAQCGQAAFEYIRMAVDLANQHKIDAIVTAPINKEALKAAHVPYIGHTEMIADLQHAESVMTMFLIEKVKIFFLTRHVPLIEACRQCGDKDFVLAGIRRAYRALQSFHADSPKLAVAGLNPHSGEGGLLGREEIEAIRPAVQEAAADGLNVVGPVPADSVFHFARKGQYDAVLSLYHDQGHIASKMMDFERTVSITIGLPTLRTSVDHGTAFDIAGKGIASAVSMVEAVRAAITYAGVYQPV</sequence>
<dbReference type="EC" id="1.1.1.262" evidence="6"/>
<comment type="similarity">
    <text evidence="2">Belongs to the PdxA family. PdxA2 subfamily.</text>
</comment>
<protein>
    <submittedName>
        <fullName evidence="6">4-hydroxythreonine-4-phosphate dehydrogenase</fullName>
        <ecNumber evidence="6">1.1.1.262</ecNumber>
    </submittedName>
</protein>
<gene>
    <name evidence="6" type="ORF">J2S03_001792</name>
</gene>
<comment type="cofactor">
    <cofactor evidence="1">
        <name>a divalent metal cation</name>
        <dbReference type="ChEBI" id="CHEBI:60240"/>
    </cofactor>
</comment>
<evidence type="ECO:0000313" key="7">
    <source>
        <dbReference type="Proteomes" id="UP001232973"/>
    </source>
</evidence>
<keyword evidence="7" id="KW-1185">Reference proteome</keyword>
<dbReference type="NCBIfam" id="TIGR00557">
    <property type="entry name" value="pdxA"/>
    <property type="match status" value="1"/>
</dbReference>
<keyword evidence="4 6" id="KW-0560">Oxidoreductase</keyword>
<evidence type="ECO:0000256" key="4">
    <source>
        <dbReference type="ARBA" id="ARBA00023002"/>
    </source>
</evidence>
<reference evidence="6 7" key="1">
    <citation type="submission" date="2023-07" db="EMBL/GenBank/DDBJ databases">
        <title>Genomic Encyclopedia of Type Strains, Phase IV (KMG-IV): sequencing the most valuable type-strain genomes for metagenomic binning, comparative biology and taxonomic classification.</title>
        <authorList>
            <person name="Goeker M."/>
        </authorList>
    </citation>
    <scope>NUCLEOTIDE SEQUENCE [LARGE SCALE GENOMIC DNA]</scope>
    <source>
        <strain evidence="6 7">DSM 4006</strain>
    </source>
</reference>
<dbReference type="RefSeq" id="WP_274456957.1">
    <property type="nucleotide sequence ID" value="NZ_CP067097.1"/>
</dbReference>
<dbReference type="EMBL" id="JAUSTP010000012">
    <property type="protein sequence ID" value="MDQ0189929.1"/>
    <property type="molecule type" value="Genomic_DNA"/>
</dbReference>
<organism evidence="6 7">
    <name type="scientific">Alicyclobacillus cycloheptanicus</name>
    <dbReference type="NCBI Taxonomy" id="1457"/>
    <lineage>
        <taxon>Bacteria</taxon>
        <taxon>Bacillati</taxon>
        <taxon>Bacillota</taxon>
        <taxon>Bacilli</taxon>
        <taxon>Bacillales</taxon>
        <taxon>Alicyclobacillaceae</taxon>
        <taxon>Alicyclobacillus</taxon>
    </lineage>
</organism>
<evidence type="ECO:0000256" key="1">
    <source>
        <dbReference type="ARBA" id="ARBA00001968"/>
    </source>
</evidence>
<evidence type="ECO:0000313" key="6">
    <source>
        <dbReference type="EMBL" id="MDQ0189929.1"/>
    </source>
</evidence>
<keyword evidence="5" id="KW-0520">NAD</keyword>
<dbReference type="Proteomes" id="UP001232973">
    <property type="component" value="Unassembled WGS sequence"/>
</dbReference>
<dbReference type="PANTHER" id="PTHR30004:SF6">
    <property type="entry name" value="D-THREONATE 4-PHOSPHATE DEHYDROGENASE"/>
    <property type="match status" value="1"/>
</dbReference>
<evidence type="ECO:0000256" key="5">
    <source>
        <dbReference type="ARBA" id="ARBA00023027"/>
    </source>
</evidence>
<dbReference type="SUPFAM" id="SSF53659">
    <property type="entry name" value="Isocitrate/Isopropylmalate dehydrogenase-like"/>
    <property type="match status" value="1"/>
</dbReference>
<dbReference type="GO" id="GO:0050570">
    <property type="term" value="F:4-hydroxythreonine-4-phosphate dehydrogenase activity"/>
    <property type="evidence" value="ECO:0007669"/>
    <property type="project" value="UniProtKB-EC"/>
</dbReference>
<name>A0ABT9XHY3_9BACL</name>
<keyword evidence="3" id="KW-0479">Metal-binding</keyword>